<protein>
    <submittedName>
        <fullName evidence="1">Uncharacterized protein</fullName>
    </submittedName>
</protein>
<keyword evidence="2" id="KW-1185">Reference proteome</keyword>
<name>A0ACD4NJM6_9HYPH</name>
<reference evidence="1" key="1">
    <citation type="submission" date="2022-11" db="EMBL/GenBank/DDBJ databases">
        <title>beta-Carotene-producing bacterium, Jeongeuplla avenae sp. nov., alleviates the salt stress of Arabidopsis seedlings.</title>
        <authorList>
            <person name="Jiang L."/>
            <person name="Lee J."/>
        </authorList>
    </citation>
    <scope>NUCLEOTIDE SEQUENCE</scope>
    <source>
        <strain evidence="1">DY_R2A_6</strain>
    </source>
</reference>
<dbReference type="Proteomes" id="UP001163223">
    <property type="component" value="Chromosome"/>
</dbReference>
<accession>A0ACD4NJM6</accession>
<evidence type="ECO:0000313" key="1">
    <source>
        <dbReference type="EMBL" id="WAJ26946.1"/>
    </source>
</evidence>
<dbReference type="EMBL" id="CP113520">
    <property type="protein sequence ID" value="WAJ26946.1"/>
    <property type="molecule type" value="Genomic_DNA"/>
</dbReference>
<gene>
    <name evidence="1" type="ORF">OXU80_19050</name>
</gene>
<proteinExistence type="predicted"/>
<evidence type="ECO:0000313" key="2">
    <source>
        <dbReference type="Proteomes" id="UP001163223"/>
    </source>
</evidence>
<organism evidence="1 2">
    <name type="scientific">Antarcticirhabdus aurantiaca</name>
    <dbReference type="NCBI Taxonomy" id="2606717"/>
    <lineage>
        <taxon>Bacteria</taxon>
        <taxon>Pseudomonadati</taxon>
        <taxon>Pseudomonadota</taxon>
        <taxon>Alphaproteobacteria</taxon>
        <taxon>Hyphomicrobiales</taxon>
        <taxon>Aurantimonadaceae</taxon>
        <taxon>Antarcticirhabdus</taxon>
    </lineage>
</organism>
<sequence length="132" mass="14291">MSTLSSTVRTSPHSQAARQGGGWWGIVAVALVCLAFGLPILVGGVYLAWLGGSLYYAPAGFGLVLTGILLLCLSLNAVWVYLLTYAGTVVWAFWEAGFHWWAQVPRLVAPTVVLLLVLLVLPALLNRDPRYH</sequence>